<dbReference type="OrthoDB" id="3176171at2759"/>
<reference evidence="9" key="1">
    <citation type="submission" date="2022-11" db="EMBL/GenBank/DDBJ databases">
        <authorList>
            <person name="Scott C."/>
            <person name="Bruce N."/>
        </authorList>
    </citation>
    <scope>NUCLEOTIDE SEQUENCE</scope>
</reference>
<dbReference type="GO" id="GO:0007018">
    <property type="term" value="P:microtubule-based movement"/>
    <property type="evidence" value="ECO:0007669"/>
    <property type="project" value="InterPro"/>
</dbReference>
<evidence type="ECO:0000256" key="4">
    <source>
        <dbReference type="ARBA" id="ARBA00022840"/>
    </source>
</evidence>
<dbReference type="PANTHER" id="PTHR47969">
    <property type="entry name" value="CHROMOSOME-ASSOCIATED KINESIN KIF4A-RELATED"/>
    <property type="match status" value="1"/>
</dbReference>
<dbReference type="InterPro" id="IPR036961">
    <property type="entry name" value="Kinesin_motor_dom_sf"/>
</dbReference>
<feature type="domain" description="Kinesin motor" evidence="8">
    <location>
        <begin position="38"/>
        <end position="215"/>
    </location>
</feature>
<dbReference type="GO" id="GO:0003777">
    <property type="term" value="F:microtubule motor activity"/>
    <property type="evidence" value="ECO:0007669"/>
    <property type="project" value="InterPro"/>
</dbReference>
<dbReference type="Gene3D" id="3.40.850.10">
    <property type="entry name" value="Kinesin motor domain"/>
    <property type="match status" value="1"/>
</dbReference>
<dbReference type="GO" id="GO:0007052">
    <property type="term" value="P:mitotic spindle organization"/>
    <property type="evidence" value="ECO:0007669"/>
    <property type="project" value="TreeGrafter"/>
</dbReference>
<dbReference type="GO" id="GO:0005875">
    <property type="term" value="C:microtubule associated complex"/>
    <property type="evidence" value="ECO:0007669"/>
    <property type="project" value="TreeGrafter"/>
</dbReference>
<protein>
    <recommendedName>
        <fullName evidence="8">Kinesin motor domain-containing protein</fullName>
    </recommendedName>
</protein>
<dbReference type="EMBL" id="CALLCH030000015">
    <property type="protein sequence ID" value="CAI4216059.1"/>
    <property type="molecule type" value="Genomic_DNA"/>
</dbReference>
<dbReference type="GO" id="GO:0005524">
    <property type="term" value="F:ATP binding"/>
    <property type="evidence" value="ECO:0007669"/>
    <property type="project" value="UniProtKB-UniRule"/>
</dbReference>
<keyword evidence="3 6" id="KW-0547">Nucleotide-binding</keyword>
<keyword evidence="5" id="KW-0175">Coiled coil</keyword>
<evidence type="ECO:0000256" key="7">
    <source>
        <dbReference type="SAM" id="MobiDB-lite"/>
    </source>
</evidence>
<comment type="caution">
    <text evidence="9">The sequence shown here is derived from an EMBL/GenBank/DDBJ whole genome shotgun (WGS) entry which is preliminary data.</text>
</comment>
<evidence type="ECO:0000256" key="5">
    <source>
        <dbReference type="ARBA" id="ARBA00023054"/>
    </source>
</evidence>
<dbReference type="SMART" id="SM00129">
    <property type="entry name" value="KISc"/>
    <property type="match status" value="1"/>
</dbReference>
<evidence type="ECO:0000256" key="2">
    <source>
        <dbReference type="ARBA" id="ARBA00022490"/>
    </source>
</evidence>
<feature type="region of interest" description="Disordered" evidence="7">
    <location>
        <begin position="193"/>
        <end position="215"/>
    </location>
</feature>
<accession>A0A9P1H697</accession>
<dbReference type="PANTHER" id="PTHR47969:SF15">
    <property type="entry name" value="CHROMOSOME-ASSOCIATED KINESIN KIF4A-RELATED"/>
    <property type="match status" value="1"/>
</dbReference>
<organism evidence="9 10">
    <name type="scientific">Parascedosporium putredinis</name>
    <dbReference type="NCBI Taxonomy" id="1442378"/>
    <lineage>
        <taxon>Eukaryota</taxon>
        <taxon>Fungi</taxon>
        <taxon>Dikarya</taxon>
        <taxon>Ascomycota</taxon>
        <taxon>Pezizomycotina</taxon>
        <taxon>Sordariomycetes</taxon>
        <taxon>Hypocreomycetidae</taxon>
        <taxon>Microascales</taxon>
        <taxon>Microascaceae</taxon>
        <taxon>Parascedosporium</taxon>
    </lineage>
</organism>
<dbReference type="InterPro" id="IPR001752">
    <property type="entry name" value="Kinesin_motor_dom"/>
</dbReference>
<dbReference type="InterPro" id="IPR027640">
    <property type="entry name" value="Kinesin-like_fam"/>
</dbReference>
<evidence type="ECO:0000313" key="10">
    <source>
        <dbReference type="Proteomes" id="UP000838763"/>
    </source>
</evidence>
<evidence type="ECO:0000256" key="1">
    <source>
        <dbReference type="ARBA" id="ARBA00004496"/>
    </source>
</evidence>
<keyword evidence="2" id="KW-0963">Cytoplasm</keyword>
<sequence length="215" mass="23628">MDQFYLQNAALYRKLVGALKPRAGPDPAQQTPTVGNPSMVVGARIRPLLDEDVAAGYPCAVFPRQRSSQQRHGSVVDIHDLYNHPRGRPILKSFNYEVDRLFDADASTEEIFDNLVTDLIPLAWDGGIGTLFAYGQTGSGKTFTVSRLEELVADALVSGHQNGERRLHITIIELAGNSAFDLLNSREPISIREDSSGTTHLSGANEHPVQYRKTS</sequence>
<evidence type="ECO:0000259" key="8">
    <source>
        <dbReference type="PROSITE" id="PS50067"/>
    </source>
</evidence>
<keyword evidence="4 6" id="KW-0067">ATP-binding</keyword>
<dbReference type="GO" id="GO:0051231">
    <property type="term" value="P:spindle elongation"/>
    <property type="evidence" value="ECO:0007669"/>
    <property type="project" value="TreeGrafter"/>
</dbReference>
<dbReference type="GO" id="GO:0008017">
    <property type="term" value="F:microtubule binding"/>
    <property type="evidence" value="ECO:0007669"/>
    <property type="project" value="InterPro"/>
</dbReference>
<evidence type="ECO:0000313" key="9">
    <source>
        <dbReference type="EMBL" id="CAI4216059.1"/>
    </source>
</evidence>
<name>A0A9P1H697_9PEZI</name>
<dbReference type="GO" id="GO:0005737">
    <property type="term" value="C:cytoplasm"/>
    <property type="evidence" value="ECO:0007669"/>
    <property type="project" value="UniProtKB-SubCell"/>
</dbReference>
<dbReference type="InterPro" id="IPR027417">
    <property type="entry name" value="P-loop_NTPase"/>
</dbReference>
<dbReference type="PROSITE" id="PS50067">
    <property type="entry name" value="KINESIN_MOTOR_2"/>
    <property type="match status" value="1"/>
</dbReference>
<dbReference type="AlphaFoldDB" id="A0A9P1H697"/>
<keyword evidence="6" id="KW-0505">Motor protein</keyword>
<gene>
    <name evidence="9" type="ORF">PPNO1_LOCUS5726</name>
</gene>
<proteinExistence type="inferred from homology"/>
<comment type="subcellular location">
    <subcellularLocation>
        <location evidence="1">Cytoplasm</location>
    </subcellularLocation>
</comment>
<evidence type="ECO:0000256" key="3">
    <source>
        <dbReference type="ARBA" id="ARBA00022741"/>
    </source>
</evidence>
<comment type="similarity">
    <text evidence="6">Belongs to the TRAFAC class myosin-kinesin ATPase superfamily. Kinesin family.</text>
</comment>
<feature type="binding site" evidence="6">
    <location>
        <begin position="135"/>
        <end position="142"/>
    </location>
    <ligand>
        <name>ATP</name>
        <dbReference type="ChEBI" id="CHEBI:30616"/>
    </ligand>
</feature>
<dbReference type="Pfam" id="PF00225">
    <property type="entry name" value="Kinesin"/>
    <property type="match status" value="1"/>
</dbReference>
<dbReference type="Proteomes" id="UP000838763">
    <property type="component" value="Unassembled WGS sequence"/>
</dbReference>
<evidence type="ECO:0000256" key="6">
    <source>
        <dbReference type="PROSITE-ProRule" id="PRU00283"/>
    </source>
</evidence>
<dbReference type="SUPFAM" id="SSF52540">
    <property type="entry name" value="P-loop containing nucleoside triphosphate hydrolases"/>
    <property type="match status" value="1"/>
</dbReference>
<keyword evidence="10" id="KW-1185">Reference proteome</keyword>